<sequence length="157" mass="16636">MYSHSFAAIVTGNRYRRQWPVLLADTRRILIAVGELGIGLCGPDGFGAPLLDSHTGIGFNGDAATGRHGTPLQLPPPLGDGLAVPASSGTCRTRSERYDLAVTAVLLRARLLIGDDFAVLSDGRWDVEWNQGPRVGFPGARQLVDDLFGGVPACSPL</sequence>
<protein>
    <submittedName>
        <fullName evidence="1">Uncharacterized protein</fullName>
    </submittedName>
</protein>
<evidence type="ECO:0000313" key="2">
    <source>
        <dbReference type="Proteomes" id="UP000619293"/>
    </source>
</evidence>
<gene>
    <name evidence="1" type="ORF">Cch02nite_74770</name>
</gene>
<keyword evidence="2" id="KW-1185">Reference proteome</keyword>
<name>A0A8J3NVK1_9ACTN</name>
<evidence type="ECO:0000313" key="1">
    <source>
        <dbReference type="EMBL" id="GIF94033.1"/>
    </source>
</evidence>
<comment type="caution">
    <text evidence="1">The sequence shown here is derived from an EMBL/GenBank/DDBJ whole genome shotgun (WGS) entry which is preliminary data.</text>
</comment>
<dbReference type="Proteomes" id="UP000619293">
    <property type="component" value="Unassembled WGS sequence"/>
</dbReference>
<dbReference type="AlphaFoldDB" id="A0A8J3NVK1"/>
<accession>A0A8J3NVK1</accession>
<dbReference type="EMBL" id="BONG01000079">
    <property type="protein sequence ID" value="GIF94033.1"/>
    <property type="molecule type" value="Genomic_DNA"/>
</dbReference>
<proteinExistence type="predicted"/>
<organism evidence="1 2">
    <name type="scientific">Catellatospora chokoriensis</name>
    <dbReference type="NCBI Taxonomy" id="310353"/>
    <lineage>
        <taxon>Bacteria</taxon>
        <taxon>Bacillati</taxon>
        <taxon>Actinomycetota</taxon>
        <taxon>Actinomycetes</taxon>
        <taxon>Micromonosporales</taxon>
        <taxon>Micromonosporaceae</taxon>
        <taxon>Catellatospora</taxon>
    </lineage>
</organism>
<reference evidence="1 2" key="1">
    <citation type="submission" date="2021-01" db="EMBL/GenBank/DDBJ databases">
        <title>Whole genome shotgun sequence of Catellatospora chokoriensis NBRC 107358.</title>
        <authorList>
            <person name="Komaki H."/>
            <person name="Tamura T."/>
        </authorList>
    </citation>
    <scope>NUCLEOTIDE SEQUENCE [LARGE SCALE GENOMIC DNA]</scope>
    <source>
        <strain evidence="1 2">NBRC 107358</strain>
    </source>
</reference>